<protein>
    <submittedName>
        <fullName evidence="2">Uncharacterized protein</fullName>
    </submittedName>
</protein>
<proteinExistence type="predicted"/>
<keyword evidence="1" id="KW-0472">Membrane</keyword>
<accession>A0A2V0QIN8</accession>
<sequence>MRDPGAYQVLIALGAVTRSLWCLFLTLNGV</sequence>
<dbReference type="EMBL" id="BGJZ01000186">
    <property type="protein sequence ID" value="GBH10508.1"/>
    <property type="molecule type" value="Genomic_DNA"/>
</dbReference>
<dbReference type="AlphaFoldDB" id="A0A2V0QIN8"/>
<keyword evidence="1" id="KW-1133">Transmembrane helix</keyword>
<name>A0A2V0QIN8_PSESF</name>
<feature type="transmembrane region" description="Helical" evidence="1">
    <location>
        <begin position="6"/>
        <end position="27"/>
    </location>
</feature>
<evidence type="ECO:0000313" key="2">
    <source>
        <dbReference type="EMBL" id="GBH10508.1"/>
    </source>
</evidence>
<evidence type="ECO:0000313" key="3">
    <source>
        <dbReference type="Proteomes" id="UP000247480"/>
    </source>
</evidence>
<evidence type="ECO:0000256" key="1">
    <source>
        <dbReference type="SAM" id="Phobius"/>
    </source>
</evidence>
<reference evidence="2 3" key="1">
    <citation type="submission" date="2018-04" db="EMBL/GenBank/DDBJ databases">
        <title>Draft genome sequence of Pseudomonas syringae pv. actinidiae biovar 1 strains isolated from kiwifruit in Kagawa prefecture.</title>
        <authorList>
            <person name="Tabuchi M."/>
            <person name="Saito M."/>
            <person name="Fujiwara S."/>
            <person name="Sasa N."/>
            <person name="Akimitsu K."/>
            <person name="Gomi K."/>
            <person name="Konishi-Sugita S."/>
            <person name="Hamano K."/>
            <person name="Kataoka I."/>
        </authorList>
    </citation>
    <scope>NUCLEOTIDE SEQUENCE [LARGE SCALE GENOMIC DNA]</scope>
    <source>
        <strain evidence="2 3">MAFF212206</strain>
    </source>
</reference>
<dbReference type="Proteomes" id="UP000247480">
    <property type="component" value="Unassembled WGS sequence"/>
</dbReference>
<keyword evidence="1" id="KW-0812">Transmembrane</keyword>
<organism evidence="2 3">
    <name type="scientific">Pseudomonas syringae pv. actinidiae</name>
    <dbReference type="NCBI Taxonomy" id="103796"/>
    <lineage>
        <taxon>Bacteria</taxon>
        <taxon>Pseudomonadati</taxon>
        <taxon>Pseudomonadota</taxon>
        <taxon>Gammaproteobacteria</taxon>
        <taxon>Pseudomonadales</taxon>
        <taxon>Pseudomonadaceae</taxon>
        <taxon>Pseudomonas</taxon>
        <taxon>Pseudomonas syringae</taxon>
    </lineage>
</organism>
<gene>
    <name evidence="2" type="ORF">KPSA1_03926</name>
</gene>
<comment type="caution">
    <text evidence="2">The sequence shown here is derived from an EMBL/GenBank/DDBJ whole genome shotgun (WGS) entry which is preliminary data.</text>
</comment>